<feature type="transmembrane region" description="Helical" evidence="1">
    <location>
        <begin position="38"/>
        <end position="58"/>
    </location>
</feature>
<keyword evidence="1" id="KW-0812">Transmembrane</keyword>
<protein>
    <recommendedName>
        <fullName evidence="4">SHOCT domain-containing protein</fullName>
    </recommendedName>
</protein>
<feature type="transmembrane region" description="Helical" evidence="1">
    <location>
        <begin position="6"/>
        <end position="26"/>
    </location>
</feature>
<sequence>MHAFLLDTGFMLLFFGLYLLGCWLIASAIGERGGHVRLTFLICLLATPAIGLLMLLFYKPQEDVAMPLPDKQLEEAQKLQLLKTSGLISEEEYKERISKLTF</sequence>
<name>M7NZB2_9BACT</name>
<keyword evidence="1" id="KW-1133">Transmembrane helix</keyword>
<comment type="caution">
    <text evidence="2">The sequence shown here is derived from an EMBL/GenBank/DDBJ whole genome shotgun (WGS) entry which is preliminary data.</text>
</comment>
<gene>
    <name evidence="2" type="ORF">ADICEAN_01123</name>
</gene>
<evidence type="ECO:0000256" key="1">
    <source>
        <dbReference type="SAM" id="Phobius"/>
    </source>
</evidence>
<evidence type="ECO:0008006" key="4">
    <source>
        <dbReference type="Google" id="ProtNLM"/>
    </source>
</evidence>
<organism evidence="2 3">
    <name type="scientific">Cesiribacter andamanensis AMV16</name>
    <dbReference type="NCBI Taxonomy" id="1279009"/>
    <lineage>
        <taxon>Bacteria</taxon>
        <taxon>Pseudomonadati</taxon>
        <taxon>Bacteroidota</taxon>
        <taxon>Cytophagia</taxon>
        <taxon>Cytophagales</taxon>
        <taxon>Cesiribacteraceae</taxon>
        <taxon>Cesiribacter</taxon>
    </lineage>
</organism>
<dbReference type="EMBL" id="AODQ01000019">
    <property type="protein sequence ID" value="EMR03689.1"/>
    <property type="molecule type" value="Genomic_DNA"/>
</dbReference>
<dbReference type="Proteomes" id="UP000011910">
    <property type="component" value="Unassembled WGS sequence"/>
</dbReference>
<evidence type="ECO:0000313" key="3">
    <source>
        <dbReference type="Proteomes" id="UP000011910"/>
    </source>
</evidence>
<evidence type="ECO:0000313" key="2">
    <source>
        <dbReference type="EMBL" id="EMR03689.1"/>
    </source>
</evidence>
<accession>M7NZB2</accession>
<dbReference type="STRING" id="1279009.ADICEAN_01123"/>
<reference evidence="2 3" key="1">
    <citation type="journal article" date="2013" name="Genome Announc.">
        <title>Draft Genome Sequence of Cesiribacter andamanensis Strain AMV16T, Isolated from a Soil Sample from a Mud Volcano in the Andaman Islands, India.</title>
        <authorList>
            <person name="Shivaji S."/>
            <person name="Ara S."/>
            <person name="Begum Z."/>
            <person name="Srinivas T.N."/>
            <person name="Singh A."/>
            <person name="Kumar Pinnaka A."/>
        </authorList>
    </citation>
    <scope>NUCLEOTIDE SEQUENCE [LARGE SCALE GENOMIC DNA]</scope>
    <source>
        <strain evidence="2 3">AMV16</strain>
    </source>
</reference>
<dbReference type="PATRIC" id="fig|1279009.4.peg.1138"/>
<dbReference type="AlphaFoldDB" id="M7NZB2"/>
<keyword evidence="1" id="KW-0472">Membrane</keyword>
<keyword evidence="3" id="KW-1185">Reference proteome</keyword>
<proteinExistence type="predicted"/>
<dbReference type="RefSeq" id="WP_009194523.1">
    <property type="nucleotide sequence ID" value="NZ_AODQ01000019.1"/>
</dbReference>